<dbReference type="SUPFAM" id="SSF48576">
    <property type="entry name" value="Terpenoid synthases"/>
    <property type="match status" value="1"/>
</dbReference>
<accession>K9HMP6</accession>
<dbReference type="STRING" id="1238182.C882_3951"/>
<dbReference type="PANTHER" id="PTHR31480">
    <property type="entry name" value="BIFUNCTIONAL LYCOPENE CYCLASE/PHYTOENE SYNTHASE"/>
    <property type="match status" value="1"/>
</dbReference>
<dbReference type="InterPro" id="IPR008949">
    <property type="entry name" value="Isoprenoid_synthase_dom_sf"/>
</dbReference>
<proteinExistence type="predicted"/>
<organism evidence="1 2">
    <name type="scientific">Caenispirillum salinarum AK4</name>
    <dbReference type="NCBI Taxonomy" id="1238182"/>
    <lineage>
        <taxon>Bacteria</taxon>
        <taxon>Pseudomonadati</taxon>
        <taxon>Pseudomonadota</taxon>
        <taxon>Alphaproteobacteria</taxon>
        <taxon>Rhodospirillales</taxon>
        <taxon>Novispirillaceae</taxon>
        <taxon>Caenispirillum</taxon>
    </lineage>
</organism>
<dbReference type="GO" id="GO:0016765">
    <property type="term" value="F:transferase activity, transferring alkyl or aryl (other than methyl) groups"/>
    <property type="evidence" value="ECO:0007669"/>
    <property type="project" value="UniProtKB-ARBA"/>
</dbReference>
<dbReference type="RefSeq" id="WP_009540059.1">
    <property type="nucleotide sequence ID" value="NZ_ANHY01000006.1"/>
</dbReference>
<reference evidence="1 2" key="1">
    <citation type="journal article" date="2013" name="Genome Announc.">
        <title>Draft Genome Sequence of an Alphaproteobacterium, Caenispirillum salinarum AK4(T), Isolated from a Solar Saltern.</title>
        <authorList>
            <person name="Khatri I."/>
            <person name="Singh A."/>
            <person name="Korpole S."/>
            <person name="Pinnaka A.K."/>
            <person name="Subramanian S."/>
        </authorList>
    </citation>
    <scope>NUCLEOTIDE SEQUENCE [LARGE SCALE GENOMIC DNA]</scope>
    <source>
        <strain evidence="1 2">AK4</strain>
    </source>
</reference>
<dbReference type="OrthoDB" id="9807580at2"/>
<dbReference type="Gene3D" id="1.10.600.10">
    <property type="entry name" value="Farnesyl Diphosphate Synthase"/>
    <property type="match status" value="1"/>
</dbReference>
<comment type="caution">
    <text evidence="1">The sequence shown here is derived from an EMBL/GenBank/DDBJ whole genome shotgun (WGS) entry which is preliminary data.</text>
</comment>
<evidence type="ECO:0000313" key="1">
    <source>
        <dbReference type="EMBL" id="EKV31578.1"/>
    </source>
</evidence>
<dbReference type="AlphaFoldDB" id="K9HMP6"/>
<name>K9HMP6_9PROT</name>
<evidence type="ECO:0000313" key="2">
    <source>
        <dbReference type="Proteomes" id="UP000009881"/>
    </source>
</evidence>
<dbReference type="InterPro" id="IPR002060">
    <property type="entry name" value="Squ/phyt_synthse"/>
</dbReference>
<dbReference type="Pfam" id="PF00494">
    <property type="entry name" value="SQS_PSY"/>
    <property type="match status" value="1"/>
</dbReference>
<dbReference type="eggNOG" id="COG1562">
    <property type="taxonomic scope" value="Bacteria"/>
</dbReference>
<dbReference type="Proteomes" id="UP000009881">
    <property type="component" value="Unassembled WGS sequence"/>
</dbReference>
<sequence>MSATTTAARPGTAGAGAFTSIGRLDALDWALPLVPRDRRGAARAVLAFRAEVQAVADGAAPRPEKRGRLAAWRLELDALEAGLPATPVTIALQQPLHRHRLPRTELENLVLAADMDAGGVMVAPPQCDLRLYTRRSGGALIILLAAVLGDTSHAAGCFGLALGEAMRLTTLLRDLGPAARAGRLCLPRESLAEAGIVAASTAEVLDHPALDAACAPVAATASERFADARLMLPEVALPARPFLRAVLEAHEDLLETLHARGRGAAVQPPPSPGRVALAARVLRHRFRGAA</sequence>
<protein>
    <submittedName>
        <fullName evidence="1">Squalene/phytoene synthase</fullName>
    </submittedName>
</protein>
<dbReference type="EMBL" id="ANHY01000006">
    <property type="protein sequence ID" value="EKV31578.1"/>
    <property type="molecule type" value="Genomic_DNA"/>
</dbReference>
<keyword evidence="2" id="KW-1185">Reference proteome</keyword>
<gene>
    <name evidence="1" type="ORF">C882_3951</name>
</gene>